<dbReference type="AlphaFoldDB" id="A0A6M1S1X2"/>
<dbReference type="InterPro" id="IPR013525">
    <property type="entry name" value="ABC2_TM"/>
</dbReference>
<feature type="transmembrane region" description="Helical" evidence="11">
    <location>
        <begin position="38"/>
        <end position="63"/>
    </location>
</feature>
<dbReference type="PANTHER" id="PTHR30413:SF10">
    <property type="entry name" value="CAPSULE POLYSACCHARIDE EXPORT INNER-MEMBRANE PROTEIN CTRC"/>
    <property type="match status" value="1"/>
</dbReference>
<evidence type="ECO:0000256" key="1">
    <source>
        <dbReference type="ARBA" id="ARBA00004651"/>
    </source>
</evidence>
<feature type="transmembrane region" description="Helical" evidence="11">
    <location>
        <begin position="240"/>
        <end position="261"/>
    </location>
</feature>
<keyword evidence="3 11" id="KW-0813">Transport</keyword>
<keyword evidence="9" id="KW-0625">Polysaccharide transport</keyword>
<evidence type="ECO:0000256" key="7">
    <source>
        <dbReference type="ARBA" id="ARBA00022903"/>
    </source>
</evidence>
<dbReference type="GO" id="GO:0015774">
    <property type="term" value="P:polysaccharide transport"/>
    <property type="evidence" value="ECO:0007669"/>
    <property type="project" value="UniProtKB-KW"/>
</dbReference>
<keyword evidence="6 11" id="KW-0812">Transmembrane</keyword>
<evidence type="ECO:0000256" key="8">
    <source>
        <dbReference type="ARBA" id="ARBA00022989"/>
    </source>
</evidence>
<dbReference type="Proteomes" id="UP000477849">
    <property type="component" value="Unassembled WGS sequence"/>
</dbReference>
<evidence type="ECO:0000313" key="14">
    <source>
        <dbReference type="Proteomes" id="UP000477849"/>
    </source>
</evidence>
<dbReference type="PROSITE" id="PS51012">
    <property type="entry name" value="ABC_TM2"/>
    <property type="match status" value="1"/>
</dbReference>
<keyword evidence="7" id="KW-0972">Capsule biogenesis/degradation</keyword>
<evidence type="ECO:0000256" key="2">
    <source>
        <dbReference type="ARBA" id="ARBA00007783"/>
    </source>
</evidence>
<evidence type="ECO:0000256" key="10">
    <source>
        <dbReference type="ARBA" id="ARBA00023136"/>
    </source>
</evidence>
<feature type="transmembrane region" description="Helical" evidence="11">
    <location>
        <begin position="75"/>
        <end position="98"/>
    </location>
</feature>
<accession>A0A6M1S1X2</accession>
<keyword evidence="10 11" id="KW-0472">Membrane</keyword>
<keyword evidence="4 11" id="KW-1003">Cell membrane</keyword>
<evidence type="ECO:0000313" key="13">
    <source>
        <dbReference type="EMBL" id="NGO63120.1"/>
    </source>
</evidence>
<comment type="subcellular location">
    <subcellularLocation>
        <location evidence="11">Cell inner membrane</location>
        <topology evidence="11">Multi-pass membrane protein</topology>
    </subcellularLocation>
    <subcellularLocation>
        <location evidence="1">Cell membrane</location>
        <topology evidence="1">Multi-pass membrane protein</topology>
    </subcellularLocation>
</comment>
<evidence type="ECO:0000256" key="6">
    <source>
        <dbReference type="ARBA" id="ARBA00022692"/>
    </source>
</evidence>
<evidence type="ECO:0000256" key="5">
    <source>
        <dbReference type="ARBA" id="ARBA00022597"/>
    </source>
</evidence>
<dbReference type="Pfam" id="PF01061">
    <property type="entry name" value="ABC2_membrane"/>
    <property type="match status" value="1"/>
</dbReference>
<evidence type="ECO:0000256" key="4">
    <source>
        <dbReference type="ARBA" id="ARBA00022475"/>
    </source>
</evidence>
<dbReference type="PIRSF" id="PIRSF006648">
    <property type="entry name" value="DrrB"/>
    <property type="match status" value="1"/>
</dbReference>
<comment type="similarity">
    <text evidence="2 11">Belongs to the ABC-2 integral membrane protein family.</text>
</comment>
<evidence type="ECO:0000259" key="12">
    <source>
        <dbReference type="PROSITE" id="PS51012"/>
    </source>
</evidence>
<keyword evidence="8 11" id="KW-1133">Transmembrane helix</keyword>
<comment type="caution">
    <text evidence="13">The sequence shown here is derived from an EMBL/GenBank/DDBJ whole genome shotgun (WGS) entry which is preliminary data.</text>
</comment>
<dbReference type="RefSeq" id="WP_163904649.1">
    <property type="nucleotide sequence ID" value="NZ_CP048427.1"/>
</dbReference>
<dbReference type="InterPro" id="IPR000412">
    <property type="entry name" value="ABC_2_transport"/>
</dbReference>
<keyword evidence="14" id="KW-1185">Reference proteome</keyword>
<reference evidence="13 14" key="1">
    <citation type="submission" date="2020-02" db="EMBL/GenBank/DDBJ databases">
        <title>Genome sequence of the type strain CCBAU10050 of Rhizobium daejeonense.</title>
        <authorList>
            <person name="Gao J."/>
            <person name="Sun J."/>
        </authorList>
    </citation>
    <scope>NUCLEOTIDE SEQUENCE [LARGE SCALE GENOMIC DNA]</scope>
    <source>
        <strain evidence="13 14">CCBAU10050</strain>
    </source>
</reference>
<feature type="transmembrane region" description="Helical" evidence="11">
    <location>
        <begin position="118"/>
        <end position="142"/>
    </location>
</feature>
<dbReference type="InterPro" id="IPR047817">
    <property type="entry name" value="ABC2_TM_bact-type"/>
</dbReference>
<sequence>MKNHPVSPTAVFETLARNRGLLWELTKRDFVSRYKGSIFGLAWSLFNPLLMLAIYTFVFSVAFKARWGAVDESQVNFAIVLFSGLIVHALFAECLVRAPTLIVTNTNYVKKVVFPLEILPLMTMGSALGNFMVSLVVLMFFCILSGTPLHPAGLLLPVLLLPLLLMILGFSWFLASLGVYLRDFAQVIGMLTTVALFLAPIFYPISALPPAYQSLLILNPITLPVLQVRDALLWGEPLNWGAWAISLVVGLTVFYLGFAWFQKTRRGFADVL</sequence>
<keyword evidence="5" id="KW-0762">Sugar transport</keyword>
<organism evidence="13 14">
    <name type="scientific">Rhizobium daejeonense</name>
    <dbReference type="NCBI Taxonomy" id="240521"/>
    <lineage>
        <taxon>Bacteria</taxon>
        <taxon>Pseudomonadati</taxon>
        <taxon>Pseudomonadota</taxon>
        <taxon>Alphaproteobacteria</taxon>
        <taxon>Hyphomicrobiales</taxon>
        <taxon>Rhizobiaceae</taxon>
        <taxon>Rhizobium/Agrobacterium group</taxon>
        <taxon>Rhizobium</taxon>
    </lineage>
</organism>
<evidence type="ECO:0000256" key="9">
    <source>
        <dbReference type="ARBA" id="ARBA00023047"/>
    </source>
</evidence>
<dbReference type="PANTHER" id="PTHR30413">
    <property type="entry name" value="INNER MEMBRANE TRANSPORT PERMEASE"/>
    <property type="match status" value="1"/>
</dbReference>
<dbReference type="EMBL" id="JAAKZH010000002">
    <property type="protein sequence ID" value="NGO63120.1"/>
    <property type="molecule type" value="Genomic_DNA"/>
</dbReference>
<dbReference type="GO" id="GO:0043190">
    <property type="term" value="C:ATP-binding cassette (ABC) transporter complex"/>
    <property type="evidence" value="ECO:0007669"/>
    <property type="project" value="InterPro"/>
</dbReference>
<feature type="transmembrane region" description="Helical" evidence="11">
    <location>
        <begin position="154"/>
        <end position="178"/>
    </location>
</feature>
<dbReference type="GO" id="GO:0140359">
    <property type="term" value="F:ABC-type transporter activity"/>
    <property type="evidence" value="ECO:0007669"/>
    <property type="project" value="InterPro"/>
</dbReference>
<dbReference type="GO" id="GO:0015920">
    <property type="term" value="P:lipopolysaccharide transport"/>
    <property type="evidence" value="ECO:0007669"/>
    <property type="project" value="TreeGrafter"/>
</dbReference>
<evidence type="ECO:0000256" key="11">
    <source>
        <dbReference type="RuleBase" id="RU361157"/>
    </source>
</evidence>
<feature type="domain" description="ABC transmembrane type-2" evidence="12">
    <location>
        <begin position="39"/>
        <end position="264"/>
    </location>
</feature>
<name>A0A6M1S1X2_9HYPH</name>
<protein>
    <recommendedName>
        <fullName evidence="11">Transport permease protein</fullName>
    </recommendedName>
</protein>
<feature type="transmembrane region" description="Helical" evidence="11">
    <location>
        <begin position="184"/>
        <end position="203"/>
    </location>
</feature>
<proteinExistence type="inferred from homology"/>
<gene>
    <name evidence="13" type="ORF">G6N76_05495</name>
</gene>
<evidence type="ECO:0000256" key="3">
    <source>
        <dbReference type="ARBA" id="ARBA00022448"/>
    </source>
</evidence>